<evidence type="ECO:0000313" key="1">
    <source>
        <dbReference type="Ensembl" id="ENSPSMP00000021809.1"/>
    </source>
</evidence>
<protein>
    <submittedName>
        <fullName evidence="1">Uncharacterized protein</fullName>
    </submittedName>
</protein>
<reference evidence="1" key="1">
    <citation type="submission" date="2025-08" db="UniProtKB">
        <authorList>
            <consortium name="Ensembl"/>
        </authorList>
    </citation>
    <scope>IDENTIFICATION</scope>
</reference>
<dbReference type="AlphaFoldDB" id="A0A8C9DNG3"/>
<accession>A0A8C9DNG3</accession>
<reference evidence="1" key="2">
    <citation type="submission" date="2025-09" db="UniProtKB">
        <authorList>
            <consortium name="Ensembl"/>
        </authorList>
    </citation>
    <scope>IDENTIFICATION</scope>
</reference>
<dbReference type="Ensembl" id="ENSPSMT00000025288.1">
    <property type="protein sequence ID" value="ENSPSMP00000021809.1"/>
    <property type="gene ID" value="ENSPSMG00000015400.1"/>
</dbReference>
<dbReference type="Proteomes" id="UP000694414">
    <property type="component" value="Unplaced"/>
</dbReference>
<organism evidence="1 2">
    <name type="scientific">Prolemur simus</name>
    <name type="common">Greater bamboo lemur</name>
    <name type="synonym">Hapalemur simus</name>
    <dbReference type="NCBI Taxonomy" id="1328070"/>
    <lineage>
        <taxon>Eukaryota</taxon>
        <taxon>Metazoa</taxon>
        <taxon>Chordata</taxon>
        <taxon>Craniata</taxon>
        <taxon>Vertebrata</taxon>
        <taxon>Euteleostomi</taxon>
        <taxon>Mammalia</taxon>
        <taxon>Eutheria</taxon>
        <taxon>Euarchontoglires</taxon>
        <taxon>Primates</taxon>
        <taxon>Strepsirrhini</taxon>
        <taxon>Lemuriformes</taxon>
        <taxon>Lemuridae</taxon>
        <taxon>Prolemur</taxon>
    </lineage>
</organism>
<name>A0A8C9DNG3_PROSS</name>
<sequence length="97" mass="11443">MFIAAQLTIAKMWKQPKCPSIHEWISKLWYMYTMEYYSAIRNNDDTTSLWFSWREVEPIILIRKLINQENLRGEGISIVFTYIFTPSVVSPFDVSGS</sequence>
<dbReference type="GeneTree" id="ENSGT01150000288825"/>
<keyword evidence="2" id="KW-1185">Reference proteome</keyword>
<evidence type="ECO:0000313" key="2">
    <source>
        <dbReference type="Proteomes" id="UP000694414"/>
    </source>
</evidence>
<proteinExistence type="predicted"/>